<dbReference type="KEGG" id="bfo:118428398"/>
<dbReference type="SMART" id="SM00032">
    <property type="entry name" value="CCP"/>
    <property type="match status" value="6"/>
</dbReference>
<protein>
    <submittedName>
        <fullName evidence="12">Neurogenic locus notch homolog protein 1-like</fullName>
    </submittedName>
</protein>
<dbReference type="InterPro" id="IPR009030">
    <property type="entry name" value="Growth_fac_rcpt_cys_sf"/>
</dbReference>
<keyword evidence="3" id="KW-0677">Repeat</keyword>
<feature type="disulfide bond" evidence="6">
    <location>
        <begin position="529"/>
        <end position="538"/>
    </location>
</feature>
<keyword evidence="11" id="KW-1185">Reference proteome</keyword>
<sequence length="1153" mass="121596">MELCKNAPLDYQSGGTFTCDNITFTHHVVRICRLSCPWGFRQADAGLVFCNGETFAPIHPMVLSAFLGIGRAANATADSLTTSLGIPNNTDSDVVAAVLSRIGVTGDQPLHLLKDILRAAAVNGTYGLDGLRDGLTGLPGGRDVADWILNMNLTMEMAKLETFGASRKPFCRKIDCDRDHGPLQVPDHGLLNCSGSTYQETCQLTCQLGYEPAGANSFLCTGSGNWSGLPSCNPVRCGDSPQYPHTRFDCGGSTYGHNCTTACDEGYQRTNKTEIRCNHNGNWTLQSESILVENKANQTELFCEKKDCGIPNTISDGYNNCTGTKYGDSCRPTCNQGYRPTNHRNEPLPSDVTFSCLSSGQWDQQPLCSPSDYCSLGWHNCSDDLGVCYVTGHQLHGCRCAHGAVGNGTHCEPADCGPLPVSDPAGGFFSCSNVGLDETICALSFDGSMAHNKTSDQEFGTACALHCRPGYVRQFLVEYRCGATGNWSIPVDLDTIDLEACQDIDECTSGPCQNGATCNNMENMYSCTCAPGYTGVHCETDINECGSNPCRNGGTCTDGVNSYTCVCRPGFAGTHCETDVNECASNPCLNSGTCSDGVNSYMCACGPGFNGTHCEIDIDECASNPCHNGGTCSDGVNTYTCVCRPGFTGTNCETDINECGSNPCRNGGTCTDGVNSYTCVCRSGFTGTNCETDINECASNPCLNNGTCSDGVNSYTCVCRSGFTGTHCETDINECGSNPCLNGGACSDRINSYTCACRPGFNGTHCETDINECASSPCLNNATCYDGVNRYTCRCGPGFAGTHCETDINECASNPCRNGGTCTDGVNSYTCACGPGFAGTRCQTVVCPNLSVTNGTVTCTNSNLYGSRCSVICSSGLKLVGDSTLVCYYNGAWSSPAPVCRERAVCTSLSPPVNGAVNCSDGNNEDSSCVLTCNNGYLLAGTSERVCNASGLWTGSTATCQTCNSAADIIFAVDVSGSVSPHLSIVSRFIELEINSIGSIGSGTNQARIAFVKFMFGSRASINITLNNGYSKAALISAINNTIAGSPPTAPSAWQPVAAIGAMNDQFSRLGRVGARKIGIILTDGSDSSSSTVIPQSEALRNSGVNIICIGVANINRLTLDNMASRPVNDHVFEATFSTLESIVNSLRSKLWC</sequence>
<dbReference type="FunFam" id="2.10.25.10:FF:000123">
    <property type="entry name" value="Crumbs homolog 1 (Drosophila)"/>
    <property type="match status" value="1"/>
</dbReference>
<dbReference type="InterPro" id="IPR000742">
    <property type="entry name" value="EGF"/>
</dbReference>
<feature type="domain" description="Sushi" evidence="10">
    <location>
        <begin position="845"/>
        <end position="902"/>
    </location>
</feature>
<feature type="domain" description="EGF-like" evidence="8">
    <location>
        <begin position="655"/>
        <end position="691"/>
    </location>
</feature>
<feature type="disulfide bond" evidence="6">
    <location>
        <begin position="681"/>
        <end position="690"/>
    </location>
</feature>
<dbReference type="Pfam" id="PF00092">
    <property type="entry name" value="VWA"/>
    <property type="match status" value="1"/>
</dbReference>
<dbReference type="InterPro" id="IPR036465">
    <property type="entry name" value="vWFA_dom_sf"/>
</dbReference>
<keyword evidence="1 6" id="KW-0245">EGF-like domain</keyword>
<dbReference type="Pfam" id="PF12661">
    <property type="entry name" value="hEGF"/>
    <property type="match status" value="3"/>
</dbReference>
<dbReference type="PROSITE" id="PS00022">
    <property type="entry name" value="EGF_1"/>
    <property type="match status" value="9"/>
</dbReference>
<dbReference type="PANTHER" id="PTHR24049:SF22">
    <property type="entry name" value="DROSOPHILA CRUMBS HOMOLOG"/>
    <property type="match status" value="1"/>
</dbReference>
<dbReference type="InterPro" id="IPR000152">
    <property type="entry name" value="EGF-type_Asp/Asn_hydroxyl_site"/>
</dbReference>
<dbReference type="PROSITE" id="PS50923">
    <property type="entry name" value="SUSHI"/>
    <property type="match status" value="5"/>
</dbReference>
<evidence type="ECO:0000259" key="10">
    <source>
        <dbReference type="PROSITE" id="PS50923"/>
    </source>
</evidence>
<dbReference type="SMART" id="SM00327">
    <property type="entry name" value="VWA"/>
    <property type="match status" value="1"/>
</dbReference>
<dbReference type="GO" id="GO:0005886">
    <property type="term" value="C:plasma membrane"/>
    <property type="evidence" value="ECO:0000318"/>
    <property type="project" value="GO_Central"/>
</dbReference>
<feature type="domain" description="EGF-like" evidence="8">
    <location>
        <begin position="579"/>
        <end position="615"/>
    </location>
</feature>
<dbReference type="InterPro" id="IPR051022">
    <property type="entry name" value="Notch_Cell-Fate_Det"/>
</dbReference>
<feature type="disulfide bond" evidence="6">
    <location>
        <begin position="605"/>
        <end position="614"/>
    </location>
</feature>
<evidence type="ECO:0000256" key="7">
    <source>
        <dbReference type="PROSITE-ProRule" id="PRU00302"/>
    </source>
</evidence>
<dbReference type="GO" id="GO:0003008">
    <property type="term" value="P:system process"/>
    <property type="evidence" value="ECO:0007669"/>
    <property type="project" value="UniProtKB-ARBA"/>
</dbReference>
<name>A0A9J7M5G9_BRAFL</name>
<evidence type="ECO:0000256" key="4">
    <source>
        <dbReference type="ARBA" id="ARBA00023157"/>
    </source>
</evidence>
<dbReference type="Proteomes" id="UP000001554">
    <property type="component" value="Chromosome 1"/>
</dbReference>
<keyword evidence="4 6" id="KW-1015">Disulfide bond</keyword>
<feature type="domain" description="EGF-like" evidence="8">
    <location>
        <begin position="693"/>
        <end position="729"/>
    </location>
</feature>
<dbReference type="PROSITE" id="PS50026">
    <property type="entry name" value="EGF_3"/>
    <property type="match status" value="9"/>
</dbReference>
<feature type="domain" description="EGF-like" evidence="8">
    <location>
        <begin position="541"/>
        <end position="577"/>
    </location>
</feature>
<feature type="disulfide bond" evidence="6">
    <location>
        <begin position="719"/>
        <end position="728"/>
    </location>
</feature>
<reference evidence="11" key="1">
    <citation type="journal article" date="2020" name="Nat. Ecol. Evol.">
        <title>Deeply conserved synteny resolves early events in vertebrate evolution.</title>
        <authorList>
            <person name="Simakov O."/>
            <person name="Marletaz F."/>
            <person name="Yue J.X."/>
            <person name="O'Connell B."/>
            <person name="Jenkins J."/>
            <person name="Brandt A."/>
            <person name="Calef R."/>
            <person name="Tung C.H."/>
            <person name="Huang T.K."/>
            <person name="Schmutz J."/>
            <person name="Satoh N."/>
            <person name="Yu J.K."/>
            <person name="Putnam N.H."/>
            <person name="Green R.E."/>
            <person name="Rokhsar D.S."/>
        </authorList>
    </citation>
    <scope>NUCLEOTIDE SEQUENCE [LARGE SCALE GENOMIC DNA]</scope>
    <source>
        <strain evidence="11">S238N-H82</strain>
    </source>
</reference>
<dbReference type="PRINTS" id="PR00010">
    <property type="entry name" value="EGFBLOOD"/>
</dbReference>
<proteinExistence type="predicted"/>
<dbReference type="AlphaFoldDB" id="A0A9J7M5G9"/>
<feature type="disulfide bond" evidence="7">
    <location>
        <begin position="873"/>
        <end position="900"/>
    </location>
</feature>
<dbReference type="Pfam" id="PF00008">
    <property type="entry name" value="EGF"/>
    <property type="match status" value="6"/>
</dbReference>
<dbReference type="Gene3D" id="3.40.50.410">
    <property type="entry name" value="von Willebrand factor, type A domain"/>
    <property type="match status" value="1"/>
</dbReference>
<dbReference type="FunFam" id="2.10.25.10:FF:000004">
    <property type="entry name" value="Neurogenic locus notch 1"/>
    <property type="match status" value="1"/>
</dbReference>
<dbReference type="GO" id="GO:0032991">
    <property type="term" value="C:protein-containing complex"/>
    <property type="evidence" value="ECO:0000318"/>
    <property type="project" value="GO_Central"/>
</dbReference>
<dbReference type="FunFam" id="2.10.25.10:FF:000122">
    <property type="entry name" value="Protein crumbs homolog 2"/>
    <property type="match status" value="7"/>
</dbReference>
<feature type="disulfide bond" evidence="7">
    <location>
        <begin position="933"/>
        <end position="960"/>
    </location>
</feature>
<feature type="domain" description="Sushi" evidence="10">
    <location>
        <begin position="306"/>
        <end position="370"/>
    </location>
</feature>
<dbReference type="GeneID" id="118428398"/>
<organism evidence="11 12">
    <name type="scientific">Branchiostoma floridae</name>
    <name type="common">Florida lancelet</name>
    <name type="synonym">Amphioxus</name>
    <dbReference type="NCBI Taxonomy" id="7739"/>
    <lineage>
        <taxon>Eukaryota</taxon>
        <taxon>Metazoa</taxon>
        <taxon>Chordata</taxon>
        <taxon>Cephalochordata</taxon>
        <taxon>Leptocardii</taxon>
        <taxon>Amphioxiformes</taxon>
        <taxon>Branchiostomatidae</taxon>
        <taxon>Branchiostoma</taxon>
    </lineage>
</organism>
<dbReference type="GO" id="GO:0051240">
    <property type="term" value="P:positive regulation of multicellular organismal process"/>
    <property type="evidence" value="ECO:0007669"/>
    <property type="project" value="UniProtKB-ARBA"/>
</dbReference>
<dbReference type="Gene3D" id="2.10.25.10">
    <property type="entry name" value="Laminin"/>
    <property type="match status" value="9"/>
</dbReference>
<dbReference type="InterPro" id="IPR013032">
    <property type="entry name" value="EGF-like_CS"/>
</dbReference>
<dbReference type="CDD" id="cd00033">
    <property type="entry name" value="CCP"/>
    <property type="match status" value="4"/>
</dbReference>
<feature type="domain" description="EGF-like" evidence="8">
    <location>
        <begin position="617"/>
        <end position="653"/>
    </location>
</feature>
<comment type="caution">
    <text evidence="6">Lacks conserved residue(s) required for the propagation of feature annotation.</text>
</comment>
<feature type="domain" description="Sushi" evidence="10">
    <location>
        <begin position="439"/>
        <end position="503"/>
    </location>
</feature>
<evidence type="ECO:0000256" key="2">
    <source>
        <dbReference type="ARBA" id="ARBA00022729"/>
    </source>
</evidence>
<dbReference type="PROSITE" id="PS01187">
    <property type="entry name" value="EGF_CA"/>
    <property type="match status" value="4"/>
</dbReference>
<evidence type="ECO:0000259" key="8">
    <source>
        <dbReference type="PROSITE" id="PS50026"/>
    </source>
</evidence>
<feature type="disulfide bond" evidence="6">
    <location>
        <begin position="567"/>
        <end position="576"/>
    </location>
</feature>
<dbReference type="Pfam" id="PF00084">
    <property type="entry name" value="Sushi"/>
    <property type="match status" value="6"/>
</dbReference>
<feature type="domain" description="Sushi" evidence="10">
    <location>
        <begin position="904"/>
        <end position="962"/>
    </location>
</feature>
<feature type="disulfide bond" evidence="6">
    <location>
        <begin position="643"/>
        <end position="652"/>
    </location>
</feature>
<evidence type="ECO:0000256" key="1">
    <source>
        <dbReference type="ARBA" id="ARBA00022536"/>
    </source>
</evidence>
<evidence type="ECO:0000256" key="6">
    <source>
        <dbReference type="PROSITE-ProRule" id="PRU00076"/>
    </source>
</evidence>
<dbReference type="GO" id="GO:0007157">
    <property type="term" value="P:heterophilic cell-cell adhesion via plasma membrane cell adhesion molecules"/>
    <property type="evidence" value="ECO:0000318"/>
    <property type="project" value="GO_Central"/>
</dbReference>
<evidence type="ECO:0000256" key="5">
    <source>
        <dbReference type="ARBA" id="ARBA00023180"/>
    </source>
</evidence>
<evidence type="ECO:0000259" key="9">
    <source>
        <dbReference type="PROSITE" id="PS50234"/>
    </source>
</evidence>
<feature type="domain" description="EGF-like" evidence="8">
    <location>
        <begin position="731"/>
        <end position="767"/>
    </location>
</feature>
<feature type="domain" description="Sushi" evidence="10">
    <location>
        <begin position="174"/>
        <end position="234"/>
    </location>
</feature>
<reference evidence="12" key="2">
    <citation type="submission" date="2025-08" db="UniProtKB">
        <authorList>
            <consortium name="RefSeq"/>
        </authorList>
    </citation>
    <scope>IDENTIFICATION</scope>
    <source>
        <strain evidence="12">S238N-H82</strain>
        <tissue evidence="12">Testes</tissue>
    </source>
</reference>
<evidence type="ECO:0000313" key="11">
    <source>
        <dbReference type="Proteomes" id="UP000001554"/>
    </source>
</evidence>
<dbReference type="PANTHER" id="PTHR24049">
    <property type="entry name" value="CRUMBS FAMILY MEMBER"/>
    <property type="match status" value="1"/>
</dbReference>
<dbReference type="SMART" id="SM00179">
    <property type="entry name" value="EGF_CA"/>
    <property type="match status" value="9"/>
</dbReference>
<feature type="disulfide bond" evidence="6">
    <location>
        <begin position="795"/>
        <end position="804"/>
    </location>
</feature>
<feature type="domain" description="EGF-like" evidence="8">
    <location>
        <begin position="769"/>
        <end position="805"/>
    </location>
</feature>
<keyword evidence="2" id="KW-0732">Signal</keyword>
<dbReference type="OrthoDB" id="283575at2759"/>
<dbReference type="Gene3D" id="2.10.70.10">
    <property type="entry name" value="Complement Module, domain 1"/>
    <property type="match status" value="5"/>
</dbReference>
<feature type="disulfide bond" evidence="6">
    <location>
        <begin position="833"/>
        <end position="842"/>
    </location>
</feature>
<dbReference type="InterPro" id="IPR002035">
    <property type="entry name" value="VWF_A"/>
</dbReference>
<dbReference type="GO" id="GO:0005509">
    <property type="term" value="F:calcium ion binding"/>
    <property type="evidence" value="ECO:0007669"/>
    <property type="project" value="InterPro"/>
</dbReference>
<dbReference type="SUPFAM" id="SSF57196">
    <property type="entry name" value="EGF/Laminin"/>
    <property type="match status" value="6"/>
</dbReference>
<accession>A0A9J7M5G9</accession>
<dbReference type="GO" id="GO:0045197">
    <property type="term" value="P:establishment or maintenance of epithelial cell apical/basal polarity"/>
    <property type="evidence" value="ECO:0000318"/>
    <property type="project" value="GO_Central"/>
</dbReference>
<keyword evidence="7" id="KW-0768">Sushi</keyword>
<dbReference type="CDD" id="cd00054">
    <property type="entry name" value="EGF_CA"/>
    <property type="match status" value="9"/>
</dbReference>
<feature type="domain" description="EGF-like" evidence="8">
    <location>
        <begin position="807"/>
        <end position="843"/>
    </location>
</feature>
<evidence type="ECO:0000256" key="3">
    <source>
        <dbReference type="ARBA" id="ARBA00022737"/>
    </source>
</evidence>
<feature type="domain" description="EGF-like" evidence="8">
    <location>
        <begin position="503"/>
        <end position="539"/>
    </location>
</feature>
<dbReference type="SUPFAM" id="SSF53300">
    <property type="entry name" value="vWA-like"/>
    <property type="match status" value="1"/>
</dbReference>
<feature type="domain" description="VWFA" evidence="9">
    <location>
        <begin position="968"/>
        <end position="1151"/>
    </location>
</feature>
<dbReference type="PROSITE" id="PS01186">
    <property type="entry name" value="EGF_2"/>
    <property type="match status" value="9"/>
</dbReference>
<feature type="disulfide bond" evidence="6">
    <location>
        <begin position="757"/>
        <end position="766"/>
    </location>
</feature>
<dbReference type="InterPro" id="IPR018097">
    <property type="entry name" value="EGF_Ca-bd_CS"/>
</dbReference>
<dbReference type="PROSITE" id="PS50234">
    <property type="entry name" value="VWFA"/>
    <property type="match status" value="1"/>
</dbReference>
<evidence type="ECO:0000313" key="12">
    <source>
        <dbReference type="RefSeq" id="XP_035694373.1"/>
    </source>
</evidence>
<dbReference type="SUPFAM" id="SSF57535">
    <property type="entry name" value="Complement control module/SCR domain"/>
    <property type="match status" value="5"/>
</dbReference>
<gene>
    <name evidence="12" type="primary">LOC118428398</name>
</gene>
<dbReference type="SMART" id="SM00181">
    <property type="entry name" value="EGF"/>
    <property type="match status" value="10"/>
</dbReference>
<dbReference type="CDD" id="cd01450">
    <property type="entry name" value="vWFA_subfamily_ECM"/>
    <property type="match status" value="1"/>
</dbReference>
<dbReference type="SUPFAM" id="SSF57184">
    <property type="entry name" value="Growth factor receptor domain"/>
    <property type="match status" value="1"/>
</dbReference>
<dbReference type="InterPro" id="IPR000436">
    <property type="entry name" value="Sushi_SCR_CCP_dom"/>
</dbReference>
<dbReference type="PROSITE" id="PS00010">
    <property type="entry name" value="ASX_HYDROXYL"/>
    <property type="match status" value="9"/>
</dbReference>
<dbReference type="InterPro" id="IPR035976">
    <property type="entry name" value="Sushi/SCR/CCP_sf"/>
</dbReference>
<keyword evidence="5" id="KW-0325">Glycoprotein</keyword>
<dbReference type="RefSeq" id="XP_035694373.1">
    <property type="nucleotide sequence ID" value="XM_035838480.1"/>
</dbReference>
<dbReference type="InterPro" id="IPR001881">
    <property type="entry name" value="EGF-like_Ca-bd_dom"/>
</dbReference>